<reference evidence="2" key="1">
    <citation type="submission" date="2021-02" db="EMBL/GenBank/DDBJ databases">
        <authorList>
            <person name="Nowell W R."/>
        </authorList>
    </citation>
    <scope>NUCLEOTIDE SEQUENCE</scope>
</reference>
<dbReference type="PANTHER" id="PTHR19446">
    <property type="entry name" value="REVERSE TRANSCRIPTASES"/>
    <property type="match status" value="1"/>
</dbReference>
<protein>
    <recommendedName>
        <fullName evidence="1">WWE domain-containing protein</fullName>
    </recommendedName>
</protein>
<comment type="caution">
    <text evidence="2">The sequence shown here is derived from an EMBL/GenBank/DDBJ whole genome shotgun (WGS) entry which is preliminary data.</text>
</comment>
<dbReference type="Gene3D" id="3.30.720.50">
    <property type="match status" value="1"/>
</dbReference>
<dbReference type="InterPro" id="IPR043502">
    <property type="entry name" value="DNA/RNA_pol_sf"/>
</dbReference>
<accession>A0A816Y3Q7</accession>
<sequence length="400" mass="46517">MEKSEILNRWSEYIEERFDDNRLSKPNIKKNVDEPPIMKDEVRQAIKSMKTNKETGPDGISIEMIQSLNELDVDAMTKLINKIYDTGEIPEDLTKSIFITLPKKSGATECELHRTISLMSHVTKILLKILMMRMKNKIRSEIAEEQYGFMADKGTRNAIFILRMLIERTIEVKQDLYVCFLDYTKAFDKVKHGNLFQILEKLDIDETKEKPTVIFERAMWQWRQSQSNEWQNYSDIETAIIEDVYNRHGNCVELEDNVVVDLKQGLQMNNANKKKNEKAVEIRRLSTDCDDAETFRNRRQRNDRFCSAPQMEQNTNANSSLGAANWNGSQCPNLESLSYGDIMRQALEGIRQEGREIGLEKQAQWIVDHFMPVTKESFENICRACLRLYTMEGKGEKGDL</sequence>
<dbReference type="InterPro" id="IPR037197">
    <property type="entry name" value="WWE_dom_sf"/>
</dbReference>
<organism evidence="2 3">
    <name type="scientific">Rotaria magnacalcarata</name>
    <dbReference type="NCBI Taxonomy" id="392030"/>
    <lineage>
        <taxon>Eukaryota</taxon>
        <taxon>Metazoa</taxon>
        <taxon>Spiralia</taxon>
        <taxon>Gnathifera</taxon>
        <taxon>Rotifera</taxon>
        <taxon>Eurotatoria</taxon>
        <taxon>Bdelloidea</taxon>
        <taxon>Philodinida</taxon>
        <taxon>Philodinidae</taxon>
        <taxon>Rotaria</taxon>
    </lineage>
</organism>
<dbReference type="InterPro" id="IPR004170">
    <property type="entry name" value="WWE_dom"/>
</dbReference>
<evidence type="ECO:0000259" key="1">
    <source>
        <dbReference type="PROSITE" id="PS50918"/>
    </source>
</evidence>
<dbReference type="EMBL" id="CAJNRE010017400">
    <property type="protein sequence ID" value="CAF2154087.1"/>
    <property type="molecule type" value="Genomic_DNA"/>
</dbReference>
<evidence type="ECO:0000313" key="3">
    <source>
        <dbReference type="Proteomes" id="UP000663824"/>
    </source>
</evidence>
<dbReference type="Proteomes" id="UP000663824">
    <property type="component" value="Unassembled WGS sequence"/>
</dbReference>
<dbReference type="SUPFAM" id="SSF56672">
    <property type="entry name" value="DNA/RNA polymerases"/>
    <property type="match status" value="1"/>
</dbReference>
<evidence type="ECO:0000313" key="2">
    <source>
        <dbReference type="EMBL" id="CAF2154087.1"/>
    </source>
</evidence>
<dbReference type="Pfam" id="PF02825">
    <property type="entry name" value="WWE"/>
    <property type="match status" value="1"/>
</dbReference>
<dbReference type="InterPro" id="IPR000477">
    <property type="entry name" value="RT_dom"/>
</dbReference>
<feature type="domain" description="WWE" evidence="1">
    <location>
        <begin position="206"/>
        <end position="284"/>
    </location>
</feature>
<dbReference type="Pfam" id="PF00078">
    <property type="entry name" value="RVT_1"/>
    <property type="match status" value="1"/>
</dbReference>
<dbReference type="SUPFAM" id="SSF117839">
    <property type="entry name" value="WWE domain"/>
    <property type="match status" value="1"/>
</dbReference>
<gene>
    <name evidence="2" type="ORF">MBJ925_LOCUS31816</name>
</gene>
<proteinExistence type="predicted"/>
<name>A0A816Y3Q7_9BILA</name>
<dbReference type="AlphaFoldDB" id="A0A816Y3Q7"/>
<dbReference type="PROSITE" id="PS50918">
    <property type="entry name" value="WWE"/>
    <property type="match status" value="1"/>
</dbReference>